<comment type="caution">
    <text evidence="2">The sequence shown here is derived from an EMBL/GenBank/DDBJ whole genome shotgun (WGS) entry which is preliminary data.</text>
</comment>
<name>A0AAI8V9D7_9PEZI</name>
<reference evidence="2" key="1">
    <citation type="submission" date="2023-10" db="EMBL/GenBank/DDBJ databases">
        <authorList>
            <person name="Hackl T."/>
        </authorList>
    </citation>
    <scope>NUCLEOTIDE SEQUENCE</scope>
</reference>
<keyword evidence="1" id="KW-0732">Signal</keyword>
<organism evidence="2 3">
    <name type="scientific">Anthostomella pinea</name>
    <dbReference type="NCBI Taxonomy" id="933095"/>
    <lineage>
        <taxon>Eukaryota</taxon>
        <taxon>Fungi</taxon>
        <taxon>Dikarya</taxon>
        <taxon>Ascomycota</taxon>
        <taxon>Pezizomycotina</taxon>
        <taxon>Sordariomycetes</taxon>
        <taxon>Xylariomycetidae</taxon>
        <taxon>Xylariales</taxon>
        <taxon>Xylariaceae</taxon>
        <taxon>Anthostomella</taxon>
    </lineage>
</organism>
<dbReference type="Proteomes" id="UP001295740">
    <property type="component" value="Unassembled WGS sequence"/>
</dbReference>
<evidence type="ECO:0000313" key="2">
    <source>
        <dbReference type="EMBL" id="CAJ2500764.1"/>
    </source>
</evidence>
<protein>
    <submittedName>
        <fullName evidence="2">Uu.00g036170.m01.CDS01</fullName>
    </submittedName>
</protein>
<proteinExistence type="predicted"/>
<dbReference type="AlphaFoldDB" id="A0AAI8V9D7"/>
<evidence type="ECO:0000313" key="3">
    <source>
        <dbReference type="Proteomes" id="UP001295740"/>
    </source>
</evidence>
<feature type="chain" id="PRO_5042586000" evidence="1">
    <location>
        <begin position="18"/>
        <end position="75"/>
    </location>
</feature>
<sequence length="75" mass="8253">MHFTTVVTLLFAAFAAAAPRPLHHGVKNTVLPPGLTSEPDCAKMEDYCTSCGGEDFDCETNPSCEWCYENHRFGN</sequence>
<gene>
    <name evidence="2" type="ORF">KHLLAP_LOCUS1232</name>
</gene>
<evidence type="ECO:0000256" key="1">
    <source>
        <dbReference type="SAM" id="SignalP"/>
    </source>
</evidence>
<accession>A0AAI8V9D7</accession>
<keyword evidence="3" id="KW-1185">Reference proteome</keyword>
<feature type="signal peptide" evidence="1">
    <location>
        <begin position="1"/>
        <end position="17"/>
    </location>
</feature>
<dbReference type="EMBL" id="CAUWAG010000003">
    <property type="protein sequence ID" value="CAJ2500764.1"/>
    <property type="molecule type" value="Genomic_DNA"/>
</dbReference>